<accession>A0A4R6V764</accession>
<dbReference type="InterPro" id="IPR006764">
    <property type="entry name" value="SAM_dep_MeTrfase_SAV2177_type"/>
</dbReference>
<dbReference type="CDD" id="cd02440">
    <property type="entry name" value="AdoMet_MTases"/>
    <property type="match status" value="1"/>
</dbReference>
<reference evidence="2 3" key="1">
    <citation type="submission" date="2019-03" db="EMBL/GenBank/DDBJ databases">
        <title>Genomic Encyclopedia of Type Strains, Phase IV (KMG-IV): sequencing the most valuable type-strain genomes for metagenomic binning, comparative biology and taxonomic classification.</title>
        <authorList>
            <person name="Goeker M."/>
        </authorList>
    </citation>
    <scope>NUCLEOTIDE SEQUENCE [LARGE SCALE GENOMIC DNA]</scope>
    <source>
        <strain evidence="2 3">DSM 46770</strain>
    </source>
</reference>
<feature type="region of interest" description="Disordered" evidence="1">
    <location>
        <begin position="271"/>
        <end position="310"/>
    </location>
</feature>
<dbReference type="GO" id="GO:0008168">
    <property type="term" value="F:methyltransferase activity"/>
    <property type="evidence" value="ECO:0007669"/>
    <property type="project" value="UniProtKB-KW"/>
</dbReference>
<dbReference type="Proteomes" id="UP000295281">
    <property type="component" value="Unassembled WGS sequence"/>
</dbReference>
<dbReference type="GO" id="GO:0032259">
    <property type="term" value="P:methylation"/>
    <property type="evidence" value="ECO:0007669"/>
    <property type="project" value="UniProtKB-KW"/>
</dbReference>
<dbReference type="InterPro" id="IPR029063">
    <property type="entry name" value="SAM-dependent_MTases_sf"/>
</dbReference>
<comment type="caution">
    <text evidence="2">The sequence shown here is derived from an EMBL/GenBank/DDBJ whole genome shotgun (WGS) entry which is preliminary data.</text>
</comment>
<gene>
    <name evidence="2" type="ORF">EV190_102201</name>
</gene>
<dbReference type="PIRSF" id="PIRSF017393">
    <property type="entry name" value="MTase_SAV2177"/>
    <property type="match status" value="1"/>
</dbReference>
<name>A0A4R6V764_9ACTN</name>
<dbReference type="AlphaFoldDB" id="A0A4R6V764"/>
<sequence>MTAHPPEPEIDFYNPSPARVHDFLVGGKDNFEVDRAAVRELTDTIPGLTTMALATRAWLGRVVTHLAGEAGIAQFLDIGSGLPTTGNTHTIAQTAAPAARVVYVDNDHLVLAHCRALLTENPRVRVVHGDLRDPHRILDHPEVTGLIDLTRPVALILSSVLAFLGDDDRPHDAVAALRARVAPGSYLAVSHPDNTVAPDQAARLDQLYATLSPPGRTRSPEEIARFLTGLRLLDPGLVHVGHWRPAPNEPTWTPEQAWVLAGVGRLDHPTAASAEAAASVRPPPDGVPYAVGTPREKTGGRVDRRRSRST</sequence>
<dbReference type="EMBL" id="SNYN01000002">
    <property type="protein sequence ID" value="TDQ54367.1"/>
    <property type="molecule type" value="Genomic_DNA"/>
</dbReference>
<evidence type="ECO:0000313" key="2">
    <source>
        <dbReference type="EMBL" id="TDQ54367.1"/>
    </source>
</evidence>
<evidence type="ECO:0000256" key="1">
    <source>
        <dbReference type="SAM" id="MobiDB-lite"/>
    </source>
</evidence>
<dbReference type="OrthoDB" id="4073278at2"/>
<dbReference type="SUPFAM" id="SSF53335">
    <property type="entry name" value="S-adenosyl-L-methionine-dependent methyltransferases"/>
    <property type="match status" value="1"/>
</dbReference>
<dbReference type="Gene3D" id="3.40.50.150">
    <property type="entry name" value="Vaccinia Virus protein VP39"/>
    <property type="match status" value="1"/>
</dbReference>
<organism evidence="2 3">
    <name type="scientific">Actinorugispora endophytica</name>
    <dbReference type="NCBI Taxonomy" id="1605990"/>
    <lineage>
        <taxon>Bacteria</taxon>
        <taxon>Bacillati</taxon>
        <taxon>Actinomycetota</taxon>
        <taxon>Actinomycetes</taxon>
        <taxon>Streptosporangiales</taxon>
        <taxon>Nocardiopsidaceae</taxon>
        <taxon>Actinorugispora</taxon>
    </lineage>
</organism>
<keyword evidence="2" id="KW-0489">Methyltransferase</keyword>
<dbReference type="RefSeq" id="WP_133740348.1">
    <property type="nucleotide sequence ID" value="NZ_SNYN01000002.1"/>
</dbReference>
<keyword evidence="3" id="KW-1185">Reference proteome</keyword>
<dbReference type="Pfam" id="PF04672">
    <property type="entry name" value="Methyltransf_19"/>
    <property type="match status" value="1"/>
</dbReference>
<proteinExistence type="predicted"/>
<keyword evidence="2" id="KW-0808">Transferase</keyword>
<protein>
    <submittedName>
        <fullName evidence="2">S-adenosyl methyltransferase</fullName>
    </submittedName>
</protein>
<evidence type="ECO:0000313" key="3">
    <source>
        <dbReference type="Proteomes" id="UP000295281"/>
    </source>
</evidence>